<proteinExistence type="inferred from homology"/>
<name>A0A183T7I2_SCHSO</name>
<comment type="subcellular location">
    <subcellularLocation>
        <location evidence="3">Mitochondrion inner membrane</location>
        <topology evidence="3">Peripheral membrane protein</topology>
    </subcellularLocation>
    <subcellularLocation>
        <location evidence="2">Mitochondrion intermembrane space</location>
    </subcellularLocation>
</comment>
<evidence type="ECO:0000256" key="5">
    <source>
        <dbReference type="ARBA" id="ARBA00022448"/>
    </source>
</evidence>
<evidence type="ECO:0000256" key="12">
    <source>
        <dbReference type="PIRSR" id="PIRSR619342-50"/>
    </source>
</evidence>
<reference evidence="15" key="1">
    <citation type="submission" date="2016-06" db="UniProtKB">
        <authorList>
            <consortium name="WormBaseParasite"/>
        </authorList>
    </citation>
    <scope>IDENTIFICATION</scope>
</reference>
<dbReference type="OrthoDB" id="6234300at2759"/>
<evidence type="ECO:0000256" key="8">
    <source>
        <dbReference type="ARBA" id="ARBA00022982"/>
    </source>
</evidence>
<dbReference type="GO" id="GO:0005743">
    <property type="term" value="C:mitochondrial inner membrane"/>
    <property type="evidence" value="ECO:0007669"/>
    <property type="project" value="UniProtKB-SubCell"/>
</dbReference>
<accession>A0A183T7I2</accession>
<comment type="similarity">
    <text evidence="4">Belongs to the complex I NDUFS5 subunit family.</text>
</comment>
<dbReference type="Pfam" id="PF10200">
    <property type="entry name" value="Ndufs5"/>
    <property type="match status" value="1"/>
</dbReference>
<dbReference type="GO" id="GO:0005758">
    <property type="term" value="C:mitochondrial intermembrane space"/>
    <property type="evidence" value="ECO:0007669"/>
    <property type="project" value="UniProtKB-SubCell"/>
</dbReference>
<evidence type="ECO:0000256" key="7">
    <source>
        <dbReference type="ARBA" id="ARBA00022792"/>
    </source>
</evidence>
<keyword evidence="6" id="KW-0679">Respiratory chain</keyword>
<evidence type="ECO:0000313" key="15">
    <source>
        <dbReference type="WBParaSite" id="SSLN_0001289701-mRNA-1"/>
    </source>
</evidence>
<keyword evidence="9" id="KW-0496">Mitochondrion</keyword>
<sequence>MAFVETNPEKLRKLTEEAKSKEDKDLGFYPSAVHAADHWVAKFFSPKDRYHSDKGYPYTYKPAGNFLARPILNTDLHLGTTWGTNLRPFRPKFCQIMERDYLRCLGRVGVQNSDKICRLYWEDLQECQSHDKSIKRILYMEKVRKQKNLPPMDPPPYSMTEGEYRRPMNHLYVLQTVSELCRGWPPACTTPNGQRRWIADSKVDLMSLTAKHRRDRQNVLVTKAIRDADGWTDHRLVISQMRFRLQPRRRPPSNQITKKLEDLHAPADNATLETRWCQLRNAIQSTALEVHGRARRQHQE</sequence>
<evidence type="ECO:0000256" key="9">
    <source>
        <dbReference type="ARBA" id="ARBA00023128"/>
    </source>
</evidence>
<evidence type="ECO:0000256" key="11">
    <source>
        <dbReference type="ARBA" id="ARBA00023157"/>
    </source>
</evidence>
<reference evidence="13 14" key="2">
    <citation type="submission" date="2018-11" db="EMBL/GenBank/DDBJ databases">
        <authorList>
            <consortium name="Pathogen Informatics"/>
        </authorList>
    </citation>
    <scope>NUCLEOTIDE SEQUENCE [LARGE SCALE GENOMIC DNA]</scope>
    <source>
        <strain evidence="13 14">NST_G2</strain>
    </source>
</reference>
<dbReference type="EMBL" id="UYSU01037265">
    <property type="protein sequence ID" value="VDL98815.1"/>
    <property type="molecule type" value="Genomic_DNA"/>
</dbReference>
<dbReference type="AlphaFoldDB" id="A0A183T7I2"/>
<evidence type="ECO:0000256" key="4">
    <source>
        <dbReference type="ARBA" id="ARBA00007372"/>
    </source>
</evidence>
<evidence type="ECO:0000313" key="13">
    <source>
        <dbReference type="EMBL" id="VDL98815.1"/>
    </source>
</evidence>
<evidence type="ECO:0000256" key="2">
    <source>
        <dbReference type="ARBA" id="ARBA00004569"/>
    </source>
</evidence>
<keyword evidence="14" id="KW-1185">Reference proteome</keyword>
<keyword evidence="10" id="KW-0472">Membrane</keyword>
<dbReference type="Proteomes" id="UP000275846">
    <property type="component" value="Unassembled WGS sequence"/>
</dbReference>
<protein>
    <submittedName>
        <fullName evidence="15">NADH dehydrogenase [ubiquinone] iron-sulfur protein 5</fullName>
    </submittedName>
</protein>
<evidence type="ECO:0000256" key="3">
    <source>
        <dbReference type="ARBA" id="ARBA00004637"/>
    </source>
</evidence>
<dbReference type="InterPro" id="IPR019342">
    <property type="entry name" value="NADH_UbQ_OxRdtase_FeS-su5"/>
</dbReference>
<keyword evidence="11 12" id="KW-1015">Disulfide bond</keyword>
<organism evidence="15">
    <name type="scientific">Schistocephalus solidus</name>
    <name type="common">Tapeworm</name>
    <dbReference type="NCBI Taxonomy" id="70667"/>
    <lineage>
        <taxon>Eukaryota</taxon>
        <taxon>Metazoa</taxon>
        <taxon>Spiralia</taxon>
        <taxon>Lophotrochozoa</taxon>
        <taxon>Platyhelminthes</taxon>
        <taxon>Cestoda</taxon>
        <taxon>Eucestoda</taxon>
        <taxon>Diphyllobothriidea</taxon>
        <taxon>Diphyllobothriidae</taxon>
        <taxon>Schistocephalus</taxon>
    </lineage>
</organism>
<evidence type="ECO:0000313" key="14">
    <source>
        <dbReference type="Proteomes" id="UP000275846"/>
    </source>
</evidence>
<keyword evidence="8" id="KW-0249">Electron transport</keyword>
<comment type="function">
    <text evidence="1">Accessory subunit of the mitochondrial membrane respiratory chain NADH dehydrogenase (Complex I), that is believed not to be involved in catalysis. Complex I functions in the transfer of electrons from NADH to the respiratory chain. The immediate electron acceptor for the enzyme is believed to be ubiquinone.</text>
</comment>
<keyword evidence="5" id="KW-0813">Transport</keyword>
<evidence type="ECO:0000256" key="1">
    <source>
        <dbReference type="ARBA" id="ARBA00003195"/>
    </source>
</evidence>
<evidence type="ECO:0000256" key="10">
    <source>
        <dbReference type="ARBA" id="ARBA00023136"/>
    </source>
</evidence>
<dbReference type="WBParaSite" id="SSLN_0001289701-mRNA-1">
    <property type="protein sequence ID" value="SSLN_0001289701-mRNA-1"/>
    <property type="gene ID" value="SSLN_0001289701"/>
</dbReference>
<feature type="disulfide bond" evidence="12">
    <location>
        <begin position="104"/>
        <end position="117"/>
    </location>
</feature>
<feature type="disulfide bond" evidence="12">
    <location>
        <begin position="94"/>
        <end position="127"/>
    </location>
</feature>
<evidence type="ECO:0000256" key="6">
    <source>
        <dbReference type="ARBA" id="ARBA00022660"/>
    </source>
</evidence>
<keyword evidence="7" id="KW-0999">Mitochondrion inner membrane</keyword>
<gene>
    <name evidence="13" type="ORF">SSLN_LOCUS12430</name>
</gene>